<feature type="signal peptide" evidence="1">
    <location>
        <begin position="1"/>
        <end position="25"/>
    </location>
</feature>
<evidence type="ECO:0000313" key="2">
    <source>
        <dbReference type="EMBL" id="ARN81702.1"/>
    </source>
</evidence>
<evidence type="ECO:0000313" key="3">
    <source>
        <dbReference type="Proteomes" id="UP000193978"/>
    </source>
</evidence>
<dbReference type="EMBL" id="CP019948">
    <property type="protein sequence ID" value="ARN81702.1"/>
    <property type="molecule type" value="Genomic_DNA"/>
</dbReference>
<feature type="chain" id="PRO_5010880946" description="DUF2946 domain-containing protein" evidence="1">
    <location>
        <begin position="26"/>
        <end position="116"/>
    </location>
</feature>
<reference evidence="2 3" key="1">
    <citation type="submission" date="2017-02" db="EMBL/GenBank/DDBJ databases">
        <authorList>
            <person name="Peterson S.W."/>
        </authorList>
    </citation>
    <scope>NUCLEOTIDE SEQUENCE [LARGE SCALE GENOMIC DNA]</scope>
    <source>
        <strain evidence="2 3">S285</strain>
    </source>
</reference>
<keyword evidence="3" id="KW-1185">Reference proteome</keyword>
<dbReference type="STRING" id="655015.B1812_12145"/>
<sequence length="116" mass="11831">MRAMKSWLSLLAALVAILVANPGSASVVGASDLSTVSAATPSHCASMLGDQAPNGGRRSAPCEHCLLCGVAFIAPPEAPTADRSATSRRFAPLAAKFAARPQQEASAHRARAPPVI</sequence>
<accession>A0A1W6MVU2</accession>
<dbReference type="Proteomes" id="UP000193978">
    <property type="component" value="Chromosome"/>
</dbReference>
<proteinExistence type="predicted"/>
<protein>
    <recommendedName>
        <fullName evidence="4">DUF2946 domain-containing protein</fullName>
    </recommendedName>
</protein>
<organism evidence="2 3">
    <name type="scientific">Methylocystis bryophila</name>
    <dbReference type="NCBI Taxonomy" id="655015"/>
    <lineage>
        <taxon>Bacteria</taxon>
        <taxon>Pseudomonadati</taxon>
        <taxon>Pseudomonadota</taxon>
        <taxon>Alphaproteobacteria</taxon>
        <taxon>Hyphomicrobiales</taxon>
        <taxon>Methylocystaceae</taxon>
        <taxon>Methylocystis</taxon>
    </lineage>
</organism>
<dbReference type="KEGG" id="mbry:B1812_12145"/>
<evidence type="ECO:0000256" key="1">
    <source>
        <dbReference type="SAM" id="SignalP"/>
    </source>
</evidence>
<evidence type="ECO:0008006" key="4">
    <source>
        <dbReference type="Google" id="ProtNLM"/>
    </source>
</evidence>
<gene>
    <name evidence="2" type="ORF">B1812_12145</name>
</gene>
<name>A0A1W6MVU2_9HYPH</name>
<keyword evidence="1" id="KW-0732">Signal</keyword>
<dbReference type="AlphaFoldDB" id="A0A1W6MVU2"/>
<dbReference type="RefSeq" id="WP_085771819.1">
    <property type="nucleotide sequence ID" value="NZ_AP027149.1"/>
</dbReference>